<dbReference type="InterPro" id="IPR051531">
    <property type="entry name" value="N-acetyltransferase"/>
</dbReference>
<organism evidence="5 6">
    <name type="scientific">Spartinivicinus poritis</name>
    <dbReference type="NCBI Taxonomy" id="2994640"/>
    <lineage>
        <taxon>Bacteria</taxon>
        <taxon>Pseudomonadati</taxon>
        <taxon>Pseudomonadota</taxon>
        <taxon>Gammaproteobacteria</taxon>
        <taxon>Oceanospirillales</taxon>
        <taxon>Zooshikellaceae</taxon>
        <taxon>Spartinivicinus</taxon>
    </lineage>
</organism>
<dbReference type="PANTHER" id="PTHR43792:SF8">
    <property type="entry name" value="[RIBOSOMAL PROTEIN US5]-ALANINE N-ACETYLTRANSFERASE"/>
    <property type="match status" value="1"/>
</dbReference>
<keyword evidence="1" id="KW-0808">Transferase</keyword>
<dbReference type="EMBL" id="JAPMOU010000009">
    <property type="protein sequence ID" value="MDE1462182.1"/>
    <property type="molecule type" value="Genomic_DNA"/>
</dbReference>
<dbReference type="Gene3D" id="3.40.630.30">
    <property type="match status" value="1"/>
</dbReference>
<evidence type="ECO:0000256" key="1">
    <source>
        <dbReference type="ARBA" id="ARBA00022679"/>
    </source>
</evidence>
<dbReference type="Proteomes" id="UP001528823">
    <property type="component" value="Unassembled WGS sequence"/>
</dbReference>
<dbReference type="PANTHER" id="PTHR43792">
    <property type="entry name" value="GNAT FAMILY, PUTATIVE (AFU_ORTHOLOGUE AFUA_3G00765)-RELATED-RELATED"/>
    <property type="match status" value="1"/>
</dbReference>
<evidence type="ECO:0000313" key="6">
    <source>
        <dbReference type="Proteomes" id="UP001528823"/>
    </source>
</evidence>
<evidence type="ECO:0000256" key="3">
    <source>
        <dbReference type="ARBA" id="ARBA00038502"/>
    </source>
</evidence>
<evidence type="ECO:0000313" key="5">
    <source>
        <dbReference type="EMBL" id="MDE1462182.1"/>
    </source>
</evidence>
<comment type="caution">
    <text evidence="5">The sequence shown here is derived from an EMBL/GenBank/DDBJ whole genome shotgun (WGS) entry which is preliminary data.</text>
</comment>
<dbReference type="RefSeq" id="WP_274688541.1">
    <property type="nucleotide sequence ID" value="NZ_JAPMOU010000009.1"/>
</dbReference>
<sequence length="168" mass="18714">MMTTGNRKINGIPWLFLQLMVVEDATRVKTLMTDMICNHLGVKPIYSVADAKDFISRKGFAAKKRIAICHSRYGLMGGIGYSIEQSPNLHAVVSFWLGDGFQGKGYGSKALLLLCNRLQRLVLTHFMAQAYAYNIASQRALCKAGFKPIAENNTHEANDVVDFERRVG</sequence>
<dbReference type="SUPFAM" id="SSF55729">
    <property type="entry name" value="Acyl-CoA N-acyltransferases (Nat)"/>
    <property type="match status" value="1"/>
</dbReference>
<keyword evidence="2" id="KW-0012">Acyltransferase</keyword>
<protein>
    <submittedName>
        <fullName evidence="5">GNAT family N-acetyltransferase</fullName>
    </submittedName>
</protein>
<evidence type="ECO:0000256" key="2">
    <source>
        <dbReference type="ARBA" id="ARBA00023315"/>
    </source>
</evidence>
<accession>A0ABT5U789</accession>
<keyword evidence="6" id="KW-1185">Reference proteome</keyword>
<name>A0ABT5U789_9GAMM</name>
<dbReference type="InterPro" id="IPR016181">
    <property type="entry name" value="Acyl_CoA_acyltransferase"/>
</dbReference>
<gene>
    <name evidence="5" type="ORF">ORQ98_09370</name>
</gene>
<feature type="domain" description="N-acetyltransferase" evidence="4">
    <location>
        <begin position="16"/>
        <end position="147"/>
    </location>
</feature>
<dbReference type="Pfam" id="PF13302">
    <property type="entry name" value="Acetyltransf_3"/>
    <property type="match status" value="1"/>
</dbReference>
<comment type="similarity">
    <text evidence="3">Belongs to the acetyltransferase family. RimJ subfamily.</text>
</comment>
<proteinExistence type="inferred from homology"/>
<evidence type="ECO:0000259" key="4">
    <source>
        <dbReference type="Pfam" id="PF13302"/>
    </source>
</evidence>
<reference evidence="5 6" key="1">
    <citation type="submission" date="2022-11" db="EMBL/GenBank/DDBJ databases">
        <title>Spartinivicinus poritis sp. nov., isolated from scleractinian coral Porites lutea.</title>
        <authorList>
            <person name="Zhang G."/>
            <person name="Cai L."/>
            <person name="Wei Q."/>
        </authorList>
    </citation>
    <scope>NUCLEOTIDE SEQUENCE [LARGE SCALE GENOMIC DNA]</scope>
    <source>
        <strain evidence="5 6">A2-2</strain>
    </source>
</reference>
<dbReference type="InterPro" id="IPR000182">
    <property type="entry name" value="GNAT_dom"/>
</dbReference>